<evidence type="ECO:0000313" key="2">
    <source>
        <dbReference type="Proteomes" id="UP001500683"/>
    </source>
</evidence>
<dbReference type="EMBL" id="BAAAZG010000006">
    <property type="protein sequence ID" value="GAA4064069.1"/>
    <property type="molecule type" value="Genomic_DNA"/>
</dbReference>
<comment type="caution">
    <text evidence="1">The sequence shown here is derived from an EMBL/GenBank/DDBJ whole genome shotgun (WGS) entry which is preliminary data.</text>
</comment>
<dbReference type="SUPFAM" id="SSF57938">
    <property type="entry name" value="DnaJ/Hsp40 cysteine-rich domain"/>
    <property type="match status" value="1"/>
</dbReference>
<gene>
    <name evidence="1" type="ORF">GCM10022214_17260</name>
</gene>
<reference evidence="2" key="1">
    <citation type="journal article" date="2019" name="Int. J. Syst. Evol. Microbiol.">
        <title>The Global Catalogue of Microorganisms (GCM) 10K type strain sequencing project: providing services to taxonomists for standard genome sequencing and annotation.</title>
        <authorList>
            <consortium name="The Broad Institute Genomics Platform"/>
            <consortium name="The Broad Institute Genome Sequencing Center for Infectious Disease"/>
            <person name="Wu L."/>
            <person name="Ma J."/>
        </authorList>
    </citation>
    <scope>NUCLEOTIDE SEQUENCE [LARGE SCALE GENOMIC DNA]</scope>
    <source>
        <strain evidence="2">JCM 16702</strain>
    </source>
</reference>
<accession>A0ABP7VC49</accession>
<dbReference type="InterPro" id="IPR036410">
    <property type="entry name" value="HSP_DnaJ_Cys-rich_dom_sf"/>
</dbReference>
<sequence length="43" mass="4538">MGKHGKPVDCALCNGKGKVLVSKNGSEEQEERTCSRCNGTGQT</sequence>
<evidence type="ECO:0000313" key="1">
    <source>
        <dbReference type="EMBL" id="GAA4064069.1"/>
    </source>
</evidence>
<dbReference type="Gene3D" id="6.20.20.10">
    <property type="match status" value="1"/>
</dbReference>
<dbReference type="Proteomes" id="UP001500683">
    <property type="component" value="Unassembled WGS sequence"/>
</dbReference>
<protein>
    <recommendedName>
        <fullName evidence="3">Molecular chaperone DnaJ</fullName>
    </recommendedName>
</protein>
<organism evidence="1 2">
    <name type="scientific">Actinomadura miaoliensis</name>
    <dbReference type="NCBI Taxonomy" id="430685"/>
    <lineage>
        <taxon>Bacteria</taxon>
        <taxon>Bacillati</taxon>
        <taxon>Actinomycetota</taxon>
        <taxon>Actinomycetes</taxon>
        <taxon>Streptosporangiales</taxon>
        <taxon>Thermomonosporaceae</taxon>
        <taxon>Actinomadura</taxon>
    </lineage>
</organism>
<proteinExistence type="predicted"/>
<name>A0ABP7VC49_9ACTN</name>
<evidence type="ECO:0008006" key="3">
    <source>
        <dbReference type="Google" id="ProtNLM"/>
    </source>
</evidence>
<keyword evidence="2" id="KW-1185">Reference proteome</keyword>